<name>A0ABP3LDS3_9BACI</name>
<protein>
    <submittedName>
        <fullName evidence="1">Uncharacterized protein</fullName>
    </submittedName>
</protein>
<evidence type="ECO:0000313" key="2">
    <source>
        <dbReference type="Proteomes" id="UP001500880"/>
    </source>
</evidence>
<evidence type="ECO:0000313" key="1">
    <source>
        <dbReference type="EMBL" id="GAA0497628.1"/>
    </source>
</evidence>
<proteinExistence type="predicted"/>
<reference evidence="2" key="1">
    <citation type="journal article" date="2019" name="Int. J. Syst. Evol. Microbiol.">
        <title>The Global Catalogue of Microorganisms (GCM) 10K type strain sequencing project: providing services to taxonomists for standard genome sequencing and annotation.</title>
        <authorList>
            <consortium name="The Broad Institute Genomics Platform"/>
            <consortium name="The Broad Institute Genome Sequencing Center for Infectious Disease"/>
            <person name="Wu L."/>
            <person name="Ma J."/>
        </authorList>
    </citation>
    <scope>NUCLEOTIDE SEQUENCE [LARGE SCALE GENOMIC DNA]</scope>
    <source>
        <strain evidence="2">JCM 12389</strain>
    </source>
</reference>
<dbReference type="EMBL" id="BAAADO010000005">
    <property type="protein sequence ID" value="GAA0497628.1"/>
    <property type="molecule type" value="Genomic_DNA"/>
</dbReference>
<organism evidence="1 2">
    <name type="scientific">Salinibacillus aidingensis</name>
    <dbReference type="NCBI Taxonomy" id="237684"/>
    <lineage>
        <taxon>Bacteria</taxon>
        <taxon>Bacillati</taxon>
        <taxon>Bacillota</taxon>
        <taxon>Bacilli</taxon>
        <taxon>Bacillales</taxon>
        <taxon>Bacillaceae</taxon>
        <taxon>Salinibacillus</taxon>
    </lineage>
</organism>
<gene>
    <name evidence="1" type="ORF">GCM10008986_25790</name>
</gene>
<comment type="caution">
    <text evidence="1">The sequence shown here is derived from an EMBL/GenBank/DDBJ whole genome shotgun (WGS) entry which is preliminary data.</text>
</comment>
<sequence>MTKTEEKNGEIYTYDFIRSIEQKIENKVKNERTETKVHYSNKEDRTLNLFLPLL</sequence>
<dbReference type="Proteomes" id="UP001500880">
    <property type="component" value="Unassembled WGS sequence"/>
</dbReference>
<keyword evidence="2" id="KW-1185">Reference proteome</keyword>
<accession>A0ABP3LDS3</accession>